<dbReference type="Proteomes" id="UP000095765">
    <property type="component" value="Unassembled WGS sequence"/>
</dbReference>
<evidence type="ECO:0000313" key="6">
    <source>
        <dbReference type="Proteomes" id="UP000446348"/>
    </source>
</evidence>
<sequence>MSQQITGYFDHTAAGGDTFDSLAFRFYTEERMAHYIIQANPDYADVLIFEGGEKLRIPTLESVESPDTLPPWRRPKNISK</sequence>
<reference evidence="3" key="3">
    <citation type="journal article" date="2018" name="BMC Genomics">
        <title>Whole genome sequencing and function prediction of 133 gut anaerobes isolated from chicken caecum in pure cultures.</title>
        <authorList>
            <person name="Medvecky M."/>
            <person name="Cejkova D."/>
            <person name="Polansky O."/>
            <person name="Karasova D."/>
            <person name="Kubasova T."/>
            <person name="Cizek A."/>
            <person name="Rychlik I."/>
        </authorList>
    </citation>
    <scope>NUCLEOTIDE SEQUENCE</scope>
    <source>
        <strain evidence="3">An175</strain>
    </source>
</reference>
<reference evidence="5" key="2">
    <citation type="submission" date="2017-04" db="EMBL/GenBank/DDBJ databases">
        <title>Function of individual gut microbiota members based on whole genome sequencing of pure cultures obtained from chicken caecum.</title>
        <authorList>
            <person name="Medvecky M."/>
            <person name="Cejkova D."/>
            <person name="Polansky O."/>
            <person name="Karasova D."/>
            <person name="Kubasova T."/>
            <person name="Cizek A."/>
            <person name="Rychlik I."/>
        </authorList>
    </citation>
    <scope>NUCLEOTIDE SEQUENCE [LARGE SCALE GENOMIC DNA]</scope>
    <source>
        <strain evidence="5">An175</strain>
    </source>
</reference>
<reference evidence="2 6" key="4">
    <citation type="submission" date="2018-08" db="EMBL/GenBank/DDBJ databases">
        <title>Murine metabolic-syndrome-specific gut microbial biobank.</title>
        <authorList>
            <person name="Liu C."/>
        </authorList>
    </citation>
    <scope>NUCLEOTIDE SEQUENCE [LARGE SCALE GENOMIC DNA]</scope>
    <source>
        <strain evidence="2 6">X69</strain>
    </source>
</reference>
<accession>A0A174T8M1</accession>
<protein>
    <submittedName>
        <fullName evidence="2">LysM domain-containing protein</fullName>
    </submittedName>
</protein>
<dbReference type="Proteomes" id="UP000446348">
    <property type="component" value="Unassembled WGS sequence"/>
</dbReference>
<dbReference type="EMBL" id="NFKP01000037">
    <property type="protein sequence ID" value="OUP66966.1"/>
    <property type="molecule type" value="Genomic_DNA"/>
</dbReference>
<reference evidence="1 4" key="1">
    <citation type="submission" date="2015-09" db="EMBL/GenBank/DDBJ databases">
        <authorList>
            <consortium name="Pathogen Informatics"/>
        </authorList>
    </citation>
    <scope>NUCLEOTIDE SEQUENCE [LARGE SCALE GENOMIC DNA]</scope>
    <source>
        <strain evidence="1 4">2789STDY5834939</strain>
    </source>
</reference>
<dbReference type="RefSeq" id="WP_006876233.1">
    <property type="nucleotide sequence ID" value="NZ_CP102255.1"/>
</dbReference>
<proteinExistence type="predicted"/>
<organism evidence="1 4">
    <name type="scientific">Anaerotruncus colihominis</name>
    <dbReference type="NCBI Taxonomy" id="169435"/>
    <lineage>
        <taxon>Bacteria</taxon>
        <taxon>Bacillati</taxon>
        <taxon>Bacillota</taxon>
        <taxon>Clostridia</taxon>
        <taxon>Eubacteriales</taxon>
        <taxon>Oscillospiraceae</taxon>
        <taxon>Anaerotruncus</taxon>
    </lineage>
</organism>
<dbReference type="OrthoDB" id="2941457at2"/>
<dbReference type="Proteomes" id="UP000196386">
    <property type="component" value="Unassembled WGS sequence"/>
</dbReference>
<dbReference type="EMBL" id="CZBE01000022">
    <property type="protein sequence ID" value="CUQ04045.1"/>
    <property type="molecule type" value="Genomic_DNA"/>
</dbReference>
<evidence type="ECO:0000313" key="4">
    <source>
        <dbReference type="Proteomes" id="UP000095765"/>
    </source>
</evidence>
<evidence type="ECO:0000313" key="2">
    <source>
        <dbReference type="EMBL" id="NBI80027.1"/>
    </source>
</evidence>
<evidence type="ECO:0000313" key="3">
    <source>
        <dbReference type="EMBL" id="OUP66966.1"/>
    </source>
</evidence>
<evidence type="ECO:0000313" key="1">
    <source>
        <dbReference type="EMBL" id="CUQ04045.1"/>
    </source>
</evidence>
<gene>
    <name evidence="3" type="ORF">B5F11_18905</name>
    <name evidence="2" type="ORF">D3Z39_14370</name>
    <name evidence="1" type="ORF">ERS852551_02868</name>
</gene>
<dbReference type="AlphaFoldDB" id="A0A174T8M1"/>
<dbReference type="Pfam" id="PF05489">
    <property type="entry name" value="Phage_tail_X"/>
    <property type="match status" value="1"/>
</dbReference>
<dbReference type="EMBL" id="QXWZ01000031">
    <property type="protein sequence ID" value="NBI80027.1"/>
    <property type="molecule type" value="Genomic_DNA"/>
</dbReference>
<name>A0A174T8M1_9FIRM</name>
<evidence type="ECO:0000313" key="5">
    <source>
        <dbReference type="Proteomes" id="UP000196386"/>
    </source>
</evidence>
<dbReference type="InterPro" id="IPR008861">
    <property type="entry name" value="GpX-like"/>
</dbReference>